<accession>A0A511ME44</accession>
<proteinExistence type="predicted"/>
<sequence>MAVPFPVTASLDNTSPAGIGHTDLAPECRDRVRAALLNSGELWPQSSVRLSIADVSEPAGIADLAAAVSILAVSGEFRSVPLARIMFVAELGLDGSLRSVQGTWAALDAGAPLGITYAVVPHIQLPEFGASTGVTVLGAPTLSAVLAWLRGTHALPCAGTHQWDL</sequence>
<dbReference type="AlphaFoldDB" id="A0A511ME44"/>
<dbReference type="InterPro" id="IPR020568">
    <property type="entry name" value="Ribosomal_Su5_D2-typ_SF"/>
</dbReference>
<organism evidence="1 2">
    <name type="scientific">Nocardia ninae NBRC 108245</name>
    <dbReference type="NCBI Taxonomy" id="1210091"/>
    <lineage>
        <taxon>Bacteria</taxon>
        <taxon>Bacillati</taxon>
        <taxon>Actinomycetota</taxon>
        <taxon>Actinomycetes</taxon>
        <taxon>Mycobacteriales</taxon>
        <taxon>Nocardiaceae</taxon>
        <taxon>Nocardia</taxon>
    </lineage>
</organism>
<keyword evidence="2" id="KW-1185">Reference proteome</keyword>
<gene>
    <name evidence="1" type="ORF">NN4_33780</name>
</gene>
<evidence type="ECO:0000313" key="2">
    <source>
        <dbReference type="Proteomes" id="UP000321424"/>
    </source>
</evidence>
<reference evidence="1 2" key="1">
    <citation type="submission" date="2019-07" db="EMBL/GenBank/DDBJ databases">
        <title>Whole genome shotgun sequence of Nocardia ninae NBRC 108245.</title>
        <authorList>
            <person name="Hosoyama A."/>
            <person name="Uohara A."/>
            <person name="Ohji S."/>
            <person name="Ichikawa N."/>
        </authorList>
    </citation>
    <scope>NUCLEOTIDE SEQUENCE [LARGE SCALE GENOMIC DNA]</scope>
    <source>
        <strain evidence="1 2">NBRC 108245</strain>
    </source>
</reference>
<dbReference type="SUPFAM" id="SSF54211">
    <property type="entry name" value="Ribosomal protein S5 domain 2-like"/>
    <property type="match status" value="1"/>
</dbReference>
<comment type="caution">
    <text evidence="1">The sequence shown here is derived from an EMBL/GenBank/DDBJ whole genome shotgun (WGS) entry which is preliminary data.</text>
</comment>
<name>A0A511ME44_9NOCA</name>
<dbReference type="EMBL" id="BJXA01000019">
    <property type="protein sequence ID" value="GEM38859.1"/>
    <property type="molecule type" value="Genomic_DNA"/>
</dbReference>
<dbReference type="Pfam" id="PF13541">
    <property type="entry name" value="ChlI"/>
    <property type="match status" value="1"/>
</dbReference>
<evidence type="ECO:0000313" key="1">
    <source>
        <dbReference type="EMBL" id="GEM38859.1"/>
    </source>
</evidence>
<protein>
    <submittedName>
        <fullName evidence="1">Uncharacterized protein</fullName>
    </submittedName>
</protein>
<dbReference type="Proteomes" id="UP000321424">
    <property type="component" value="Unassembled WGS sequence"/>
</dbReference>